<keyword evidence="2 4" id="KW-0238">DNA-binding</keyword>
<dbReference type="Pfam" id="PF00589">
    <property type="entry name" value="Phage_integrase"/>
    <property type="match status" value="1"/>
</dbReference>
<dbReference type="InterPro" id="IPR004107">
    <property type="entry name" value="Integrase_SAM-like_N"/>
</dbReference>
<proteinExistence type="predicted"/>
<dbReference type="InterPro" id="IPR013762">
    <property type="entry name" value="Integrase-like_cat_sf"/>
</dbReference>
<reference evidence="7 8" key="1">
    <citation type="submission" date="2020-07" db="EMBL/GenBank/DDBJ databases">
        <title>Genomic Encyclopedia of Type Strains, Phase IV (KMG-V): Genome sequencing to study the core and pangenomes of soil and plant-associated prokaryotes.</title>
        <authorList>
            <person name="Whitman W."/>
        </authorList>
    </citation>
    <scope>NUCLEOTIDE SEQUENCE [LARGE SCALE GENOMIC DNA]</scope>
    <source>
        <strain evidence="7 8">A5</strain>
    </source>
</reference>
<evidence type="ECO:0000256" key="3">
    <source>
        <dbReference type="ARBA" id="ARBA00023172"/>
    </source>
</evidence>
<organism evidence="7 8">
    <name type="scientific">Methanococcus maripaludis</name>
    <name type="common">Methanococcus deltae</name>
    <dbReference type="NCBI Taxonomy" id="39152"/>
    <lineage>
        <taxon>Archaea</taxon>
        <taxon>Methanobacteriati</taxon>
        <taxon>Methanobacteriota</taxon>
        <taxon>Methanomada group</taxon>
        <taxon>Methanococci</taxon>
        <taxon>Methanococcales</taxon>
        <taxon>Methanococcaceae</taxon>
        <taxon>Methanococcus</taxon>
    </lineage>
</organism>
<dbReference type="EMBL" id="JACDUJ010000001">
    <property type="protein sequence ID" value="MBA2846614.1"/>
    <property type="molecule type" value="Genomic_DNA"/>
</dbReference>
<evidence type="ECO:0000313" key="7">
    <source>
        <dbReference type="EMBL" id="MBA2846614.1"/>
    </source>
</evidence>
<feature type="domain" description="Core-binding (CB)" evidence="6">
    <location>
        <begin position="21"/>
        <end position="106"/>
    </location>
</feature>
<dbReference type="InterPro" id="IPR050090">
    <property type="entry name" value="Tyrosine_recombinase_XerCD"/>
</dbReference>
<evidence type="ECO:0000313" key="8">
    <source>
        <dbReference type="Proteomes" id="UP000571854"/>
    </source>
</evidence>
<dbReference type="GO" id="GO:0003677">
    <property type="term" value="F:DNA binding"/>
    <property type="evidence" value="ECO:0007669"/>
    <property type="project" value="UniProtKB-UniRule"/>
</dbReference>
<gene>
    <name evidence="7" type="ORF">HNP88_000798</name>
</gene>
<dbReference type="InterPro" id="IPR002104">
    <property type="entry name" value="Integrase_catalytic"/>
</dbReference>
<keyword evidence="3" id="KW-0233">DNA recombination</keyword>
<dbReference type="SUPFAM" id="SSF56349">
    <property type="entry name" value="DNA breaking-rejoining enzymes"/>
    <property type="match status" value="1"/>
</dbReference>
<sequence length="324" mass="38890">MNELEKKLLYGTKPDPVVATEEQNKYLKKFREEREFDNIKPSTVKNDITSLKVFLAFCEEIEKEPYSLTTHDFVIFFNMLNNRRNCTVRTQNRYFNLLKVFFRLLKYDNFKEFERESIERKRFSKFEKKHYDTINFDTYNRIIKEIILSNSRTRLRDALIVRVLWETGCRRSEALSIRYKDCDFEKGRFRIRDTKTYEERTVVIAQETVEILQGYIKENIRRDSNDYIFQNEMIPNGKRVKLDWITNVFKKAVRKLKEEGVIPEGKRIVIHSLRHGRATDLLDKGVPIDVVKEILGHRSLETTLYYSHSKERKDGMLDNIQKLL</sequence>
<evidence type="ECO:0000259" key="6">
    <source>
        <dbReference type="PROSITE" id="PS51900"/>
    </source>
</evidence>
<evidence type="ECO:0000256" key="2">
    <source>
        <dbReference type="ARBA" id="ARBA00023125"/>
    </source>
</evidence>
<keyword evidence="1" id="KW-0229">DNA integration</keyword>
<dbReference type="PROSITE" id="PS51898">
    <property type="entry name" value="TYR_RECOMBINASE"/>
    <property type="match status" value="1"/>
</dbReference>
<dbReference type="InterPro" id="IPR044068">
    <property type="entry name" value="CB"/>
</dbReference>
<dbReference type="Proteomes" id="UP000571854">
    <property type="component" value="Unassembled WGS sequence"/>
</dbReference>
<dbReference type="Gene3D" id="1.10.150.130">
    <property type="match status" value="1"/>
</dbReference>
<protein>
    <submittedName>
        <fullName evidence="7">Integrase/recombinase XerD</fullName>
    </submittedName>
</protein>
<dbReference type="RefSeq" id="WP_181492043.1">
    <property type="nucleotide sequence ID" value="NZ_JACDUJ010000001.1"/>
</dbReference>
<accession>A0A7J9NMF9</accession>
<dbReference type="GO" id="GO:0015074">
    <property type="term" value="P:DNA integration"/>
    <property type="evidence" value="ECO:0007669"/>
    <property type="project" value="UniProtKB-KW"/>
</dbReference>
<dbReference type="CDD" id="cd00397">
    <property type="entry name" value="DNA_BRE_C"/>
    <property type="match status" value="1"/>
</dbReference>
<evidence type="ECO:0000256" key="1">
    <source>
        <dbReference type="ARBA" id="ARBA00022908"/>
    </source>
</evidence>
<dbReference type="AlphaFoldDB" id="A0A7J9NMF9"/>
<dbReference type="PROSITE" id="PS51900">
    <property type="entry name" value="CB"/>
    <property type="match status" value="1"/>
</dbReference>
<name>A0A7J9NMF9_METMI</name>
<dbReference type="PANTHER" id="PTHR30349">
    <property type="entry name" value="PHAGE INTEGRASE-RELATED"/>
    <property type="match status" value="1"/>
</dbReference>
<comment type="caution">
    <text evidence="7">The sequence shown here is derived from an EMBL/GenBank/DDBJ whole genome shotgun (WGS) entry which is preliminary data.</text>
</comment>
<dbReference type="InterPro" id="IPR010998">
    <property type="entry name" value="Integrase_recombinase_N"/>
</dbReference>
<evidence type="ECO:0000259" key="5">
    <source>
        <dbReference type="PROSITE" id="PS51898"/>
    </source>
</evidence>
<dbReference type="Gene3D" id="1.10.443.10">
    <property type="entry name" value="Intergrase catalytic core"/>
    <property type="match status" value="1"/>
</dbReference>
<dbReference type="GO" id="GO:0006310">
    <property type="term" value="P:DNA recombination"/>
    <property type="evidence" value="ECO:0007669"/>
    <property type="project" value="UniProtKB-KW"/>
</dbReference>
<dbReference type="Pfam" id="PF13495">
    <property type="entry name" value="Phage_int_SAM_4"/>
    <property type="match status" value="1"/>
</dbReference>
<feature type="domain" description="Tyr recombinase" evidence="5">
    <location>
        <begin position="129"/>
        <end position="318"/>
    </location>
</feature>
<evidence type="ECO:0000256" key="4">
    <source>
        <dbReference type="PROSITE-ProRule" id="PRU01248"/>
    </source>
</evidence>
<dbReference type="PANTHER" id="PTHR30349:SF41">
    <property type="entry name" value="INTEGRASE_RECOMBINASE PROTEIN MJ0367-RELATED"/>
    <property type="match status" value="1"/>
</dbReference>
<dbReference type="InterPro" id="IPR011010">
    <property type="entry name" value="DNA_brk_join_enz"/>
</dbReference>